<name>A0A0A3XH94_BRAJP</name>
<gene>
    <name evidence="1" type="ORF">MA20_42780</name>
</gene>
<sequence>MTDAPQTEPLVPQSHSDVIDAFGGPVKFGTAVGIKDSHARTMKARDSIPSVRWTDVVAAAEREGIALITLQLLADLDAAKLKTKAAESEGAS</sequence>
<protein>
    <submittedName>
        <fullName evidence="1">Uncharacterized protein</fullName>
    </submittedName>
</protein>
<evidence type="ECO:0000313" key="1">
    <source>
        <dbReference type="EMBL" id="KGT73680.1"/>
    </source>
</evidence>
<dbReference type="EMBL" id="JRPN01000042">
    <property type="protein sequence ID" value="KGT73680.1"/>
    <property type="molecule type" value="Genomic_DNA"/>
</dbReference>
<proteinExistence type="predicted"/>
<organism evidence="1 2">
    <name type="scientific">Bradyrhizobium japonicum</name>
    <dbReference type="NCBI Taxonomy" id="375"/>
    <lineage>
        <taxon>Bacteria</taxon>
        <taxon>Pseudomonadati</taxon>
        <taxon>Pseudomonadota</taxon>
        <taxon>Alphaproteobacteria</taxon>
        <taxon>Hyphomicrobiales</taxon>
        <taxon>Nitrobacteraceae</taxon>
        <taxon>Bradyrhizobium</taxon>
    </lineage>
</organism>
<dbReference type="AlphaFoldDB" id="A0A0A3XH94"/>
<dbReference type="Proteomes" id="UP000030377">
    <property type="component" value="Unassembled WGS sequence"/>
</dbReference>
<comment type="caution">
    <text evidence="1">The sequence shown here is derived from an EMBL/GenBank/DDBJ whole genome shotgun (WGS) entry which is preliminary data.</text>
</comment>
<evidence type="ECO:0000313" key="2">
    <source>
        <dbReference type="Proteomes" id="UP000030377"/>
    </source>
</evidence>
<dbReference type="RefSeq" id="WP_152621570.1">
    <property type="nucleotide sequence ID" value="NZ_JRPN01000042.1"/>
</dbReference>
<accession>A0A0A3XH94</accession>
<reference evidence="1 2" key="1">
    <citation type="submission" date="2014-09" db="EMBL/GenBank/DDBJ databases">
        <title>Draft genome of Bradyrhizobium japonicum Is-34.</title>
        <authorList>
            <person name="Tsurumaru H."/>
            <person name="Yamakawa T."/>
            <person name="Hashimoto S."/>
            <person name="Okizaki K."/>
            <person name="Kanesaki Y."/>
            <person name="Yoshikawa H."/>
            <person name="Yajima S."/>
        </authorList>
    </citation>
    <scope>NUCLEOTIDE SEQUENCE [LARGE SCALE GENOMIC DNA]</scope>
    <source>
        <strain evidence="1 2">Is-34</strain>
    </source>
</reference>